<accession>A0A0A9G0L5</accession>
<keyword evidence="1" id="KW-0328">Glycosyltransferase</keyword>
<reference evidence="1" key="1">
    <citation type="submission" date="2014-09" db="EMBL/GenBank/DDBJ databases">
        <authorList>
            <person name="Magalhaes I.L.F."/>
            <person name="Oliveira U."/>
            <person name="Santos F.R."/>
            <person name="Vidigal T.H.D.A."/>
            <person name="Brescovit A.D."/>
            <person name="Santos A.J."/>
        </authorList>
    </citation>
    <scope>NUCLEOTIDE SEQUENCE</scope>
    <source>
        <tissue evidence="1">Shoot tissue taken approximately 20 cm above the soil surface</tissue>
    </source>
</reference>
<proteinExistence type="predicted"/>
<organism evidence="1">
    <name type="scientific">Arundo donax</name>
    <name type="common">Giant reed</name>
    <name type="synonym">Donax arundinaceus</name>
    <dbReference type="NCBI Taxonomy" id="35708"/>
    <lineage>
        <taxon>Eukaryota</taxon>
        <taxon>Viridiplantae</taxon>
        <taxon>Streptophyta</taxon>
        <taxon>Embryophyta</taxon>
        <taxon>Tracheophyta</taxon>
        <taxon>Spermatophyta</taxon>
        <taxon>Magnoliopsida</taxon>
        <taxon>Liliopsida</taxon>
        <taxon>Poales</taxon>
        <taxon>Poaceae</taxon>
        <taxon>PACMAD clade</taxon>
        <taxon>Arundinoideae</taxon>
        <taxon>Arundineae</taxon>
        <taxon>Arundo</taxon>
    </lineage>
</organism>
<name>A0A0A9G0L5_ARUDO</name>
<dbReference type="EMBL" id="GBRH01179296">
    <property type="protein sequence ID" value="JAE18600.1"/>
    <property type="molecule type" value="Transcribed_RNA"/>
</dbReference>
<sequence length="44" mass="5289">MFKPCNLKIQMDECNCKDKNAMPKIESRFYRSMQSIEPLLWLHA</sequence>
<dbReference type="AlphaFoldDB" id="A0A0A9G0L5"/>
<reference evidence="1" key="2">
    <citation type="journal article" date="2015" name="Data Brief">
        <title>Shoot transcriptome of the giant reed, Arundo donax.</title>
        <authorList>
            <person name="Barrero R.A."/>
            <person name="Guerrero F.D."/>
            <person name="Moolhuijzen P."/>
            <person name="Goolsby J.A."/>
            <person name="Tidwell J."/>
            <person name="Bellgard S.E."/>
            <person name="Bellgard M.I."/>
        </authorList>
    </citation>
    <scope>NUCLEOTIDE SEQUENCE</scope>
    <source>
        <tissue evidence="1">Shoot tissue taken approximately 20 cm above the soil surface</tissue>
    </source>
</reference>
<evidence type="ECO:0000313" key="1">
    <source>
        <dbReference type="EMBL" id="JAE18600.1"/>
    </source>
</evidence>
<protein>
    <submittedName>
        <fullName evidence="1">Amidophosphoribosyltransferase</fullName>
    </submittedName>
</protein>
<dbReference type="GO" id="GO:0016757">
    <property type="term" value="F:glycosyltransferase activity"/>
    <property type="evidence" value="ECO:0007669"/>
    <property type="project" value="UniProtKB-KW"/>
</dbReference>
<keyword evidence="1" id="KW-0808">Transferase</keyword>